<keyword evidence="3" id="KW-1185">Reference proteome</keyword>
<dbReference type="EMBL" id="PVWK01000007">
    <property type="protein sequence ID" value="PSB35613.1"/>
    <property type="molecule type" value="Genomic_DNA"/>
</dbReference>
<dbReference type="AlphaFoldDB" id="A0A2T1ESD9"/>
<gene>
    <name evidence="2" type="ORF">C7B82_00660</name>
</gene>
<name>A0A2T1ESD9_9CYAN</name>
<feature type="region of interest" description="Disordered" evidence="1">
    <location>
        <begin position="320"/>
        <end position="344"/>
    </location>
</feature>
<dbReference type="OrthoDB" id="8718617at2"/>
<reference evidence="2 3" key="2">
    <citation type="submission" date="2018-03" db="EMBL/GenBank/DDBJ databases">
        <title>The ancient ancestry and fast evolution of plastids.</title>
        <authorList>
            <person name="Moore K.R."/>
            <person name="Magnabosco C."/>
            <person name="Momper L."/>
            <person name="Gold D.A."/>
            <person name="Bosak T."/>
            <person name="Fournier G.P."/>
        </authorList>
    </citation>
    <scope>NUCLEOTIDE SEQUENCE [LARGE SCALE GENOMIC DNA]</scope>
    <source>
        <strain evidence="2 3">ULC18</strain>
    </source>
</reference>
<dbReference type="RefSeq" id="WP_106254393.1">
    <property type="nucleotide sequence ID" value="NZ_CAWNSW010000148.1"/>
</dbReference>
<accession>A0A2T1ESD9</accession>
<evidence type="ECO:0000313" key="3">
    <source>
        <dbReference type="Proteomes" id="UP000239576"/>
    </source>
</evidence>
<proteinExistence type="predicted"/>
<dbReference type="Proteomes" id="UP000239576">
    <property type="component" value="Unassembled WGS sequence"/>
</dbReference>
<comment type="caution">
    <text evidence="2">The sequence shown here is derived from an EMBL/GenBank/DDBJ whole genome shotgun (WGS) entry which is preliminary data.</text>
</comment>
<evidence type="ECO:0000313" key="2">
    <source>
        <dbReference type="EMBL" id="PSB35613.1"/>
    </source>
</evidence>
<evidence type="ECO:0000256" key="1">
    <source>
        <dbReference type="SAM" id="MobiDB-lite"/>
    </source>
</evidence>
<protein>
    <submittedName>
        <fullName evidence="2">Uncharacterized protein</fullName>
    </submittedName>
</protein>
<reference evidence="3" key="1">
    <citation type="submission" date="2018-02" db="EMBL/GenBank/DDBJ databases">
        <authorList>
            <person name="Moore K."/>
            <person name="Momper L."/>
        </authorList>
    </citation>
    <scope>NUCLEOTIDE SEQUENCE [LARGE SCALE GENOMIC DNA]</scope>
    <source>
        <strain evidence="3">ULC18</strain>
    </source>
</reference>
<sequence>MRGSAIVRKSITPNYWAIWTLEMPLYLDDAVPPSIPRAFLDVLLDGYTFFGEEAVNPAMVIGLLRERLLPLLPDVHKSLFDLRGQTSWDSLWLLYANLATASGGNDKQLMASAAVVSIFVRHTTRPPREVEFPAHLELASFARMADVLGLPKAHPHVGAQEVAAPLYAFCRYCWLPQRSRSVCENHSTNSMSRDKEGGPVCAVATHKQVQRLRPAFEKELRRLVSAEEWQFHESEFSLAVMVPPSGLGSWLKERRPALSQQLEANGRKGEVRLLPALLQVLYGDKGVDVAQAVGGSVHLLTPATARAEAWLCAWEGRASWGGQRRGAGKAAAPSRIKDTTQPNQ</sequence>
<organism evidence="2 3">
    <name type="scientific">Stenomitos frigidus ULC18</name>
    <dbReference type="NCBI Taxonomy" id="2107698"/>
    <lineage>
        <taxon>Bacteria</taxon>
        <taxon>Bacillati</taxon>
        <taxon>Cyanobacteriota</taxon>
        <taxon>Cyanophyceae</taxon>
        <taxon>Leptolyngbyales</taxon>
        <taxon>Leptolyngbyaceae</taxon>
        <taxon>Stenomitos</taxon>
    </lineage>
</organism>